<dbReference type="AlphaFoldDB" id="A0A517WGQ2"/>
<evidence type="ECO:0000313" key="8">
    <source>
        <dbReference type="Proteomes" id="UP000320722"/>
    </source>
</evidence>
<dbReference type="InterPro" id="IPR050833">
    <property type="entry name" value="Poly_Biosynth_Transport"/>
</dbReference>
<dbReference type="PANTHER" id="PTHR30250">
    <property type="entry name" value="PST FAMILY PREDICTED COLANIC ACID TRANSPORTER"/>
    <property type="match status" value="1"/>
</dbReference>
<feature type="transmembrane region" description="Helical" evidence="6">
    <location>
        <begin position="57"/>
        <end position="78"/>
    </location>
</feature>
<comment type="subcellular location">
    <subcellularLocation>
        <location evidence="1">Cell membrane</location>
        <topology evidence="1">Multi-pass membrane protein</topology>
    </subcellularLocation>
</comment>
<evidence type="ECO:0000256" key="1">
    <source>
        <dbReference type="ARBA" id="ARBA00004651"/>
    </source>
</evidence>
<accession>A0A517WGQ2</accession>
<keyword evidence="2" id="KW-1003">Cell membrane</keyword>
<dbReference type="InterPro" id="IPR002797">
    <property type="entry name" value="Polysacc_synth"/>
</dbReference>
<dbReference type="GO" id="GO:0005886">
    <property type="term" value="C:plasma membrane"/>
    <property type="evidence" value="ECO:0007669"/>
    <property type="project" value="UniProtKB-SubCell"/>
</dbReference>
<sequence>MEDFSDQDRSEEETTEMRTDRKWLGDGIQRMVSLFIGQGQALLTANGLQALGNLSSLLVATTVAQLCGLVSVLLLTRSLGAEGYGVFVFALTIQNYLMILGMAGLRPIIVRELIRRPDALNRLWTAYVVITGGLGILLAVVAITAAAILAPTPSEQIVLTIIAIGNVAACLNPLPFYDFRHAQGRSAVIMTVCEVTALGILFAFYFNNCLSLPAAALIFAAKWIGSTAWLWFVLQRDLSELRWDWSKSEPVRLLSSSWKLIVSALLGTIPLTAGILLVRFYHGDAAAGIFGVAMYAPRALLLLVGQLNRVLQPHIMGPYGFTSAFVGRLLFVYSTFVGVIAICGAVGLLFVVSYVLPSEFRPALSSGWVMLGASALLATGALCVQYLVAMHREHFVAMINILMAMLYLTAAILLIPSYALLGAAWAMIISATIFSLISVMTAYLNANQLRKP</sequence>
<feature type="transmembrane region" description="Helical" evidence="6">
    <location>
        <begin position="329"/>
        <end position="356"/>
    </location>
</feature>
<evidence type="ECO:0000256" key="3">
    <source>
        <dbReference type="ARBA" id="ARBA00022692"/>
    </source>
</evidence>
<evidence type="ECO:0000256" key="6">
    <source>
        <dbReference type="SAM" id="Phobius"/>
    </source>
</evidence>
<keyword evidence="5 6" id="KW-0472">Membrane</keyword>
<feature type="transmembrane region" description="Helical" evidence="6">
    <location>
        <begin position="212"/>
        <end position="234"/>
    </location>
</feature>
<evidence type="ECO:0000256" key="2">
    <source>
        <dbReference type="ARBA" id="ARBA00022475"/>
    </source>
</evidence>
<name>A0A517WGQ2_9PLAN</name>
<reference evidence="7 8" key="1">
    <citation type="submission" date="2019-02" db="EMBL/GenBank/DDBJ databases">
        <title>Deep-cultivation of Planctomycetes and their phenomic and genomic characterization uncovers novel biology.</title>
        <authorList>
            <person name="Wiegand S."/>
            <person name="Jogler M."/>
            <person name="Boedeker C."/>
            <person name="Pinto D."/>
            <person name="Vollmers J."/>
            <person name="Rivas-Marin E."/>
            <person name="Kohn T."/>
            <person name="Peeters S.H."/>
            <person name="Heuer A."/>
            <person name="Rast P."/>
            <person name="Oberbeckmann S."/>
            <person name="Bunk B."/>
            <person name="Jeske O."/>
            <person name="Meyerdierks A."/>
            <person name="Storesund J.E."/>
            <person name="Kallscheuer N."/>
            <person name="Luecker S."/>
            <person name="Lage O.M."/>
            <person name="Pohl T."/>
            <person name="Merkel B.J."/>
            <person name="Hornburger P."/>
            <person name="Mueller R.-W."/>
            <person name="Bruemmer F."/>
            <person name="Labrenz M."/>
            <person name="Spormann A.M."/>
            <person name="Op den Camp H."/>
            <person name="Overmann J."/>
            <person name="Amann R."/>
            <person name="Jetten M.S.M."/>
            <person name="Mascher T."/>
            <person name="Medema M.H."/>
            <person name="Devos D.P."/>
            <person name="Kaster A.-K."/>
            <person name="Ovreas L."/>
            <person name="Rohde M."/>
            <person name="Galperin M.Y."/>
            <person name="Jogler C."/>
        </authorList>
    </citation>
    <scope>NUCLEOTIDE SEQUENCE [LARGE SCALE GENOMIC DNA]</scope>
    <source>
        <strain evidence="7 8">V6</strain>
    </source>
</reference>
<feature type="transmembrane region" description="Helical" evidence="6">
    <location>
        <begin position="156"/>
        <end position="174"/>
    </location>
</feature>
<feature type="transmembrane region" description="Helical" evidence="6">
    <location>
        <begin position="368"/>
        <end position="388"/>
    </location>
</feature>
<feature type="transmembrane region" description="Helical" evidence="6">
    <location>
        <begin position="424"/>
        <end position="446"/>
    </location>
</feature>
<feature type="transmembrane region" description="Helical" evidence="6">
    <location>
        <begin position="395"/>
        <end position="418"/>
    </location>
</feature>
<evidence type="ECO:0000256" key="4">
    <source>
        <dbReference type="ARBA" id="ARBA00022989"/>
    </source>
</evidence>
<dbReference type="Proteomes" id="UP000320722">
    <property type="component" value="Chromosome"/>
</dbReference>
<protein>
    <submittedName>
        <fullName evidence="7">Polysaccharide biosynthesis protein</fullName>
    </submittedName>
</protein>
<feature type="transmembrane region" description="Helical" evidence="6">
    <location>
        <begin position="287"/>
        <end position="308"/>
    </location>
</feature>
<keyword evidence="4 6" id="KW-1133">Transmembrane helix</keyword>
<dbReference type="Pfam" id="PF01943">
    <property type="entry name" value="Polysacc_synt"/>
    <property type="match status" value="1"/>
</dbReference>
<feature type="transmembrane region" description="Helical" evidence="6">
    <location>
        <begin position="186"/>
        <end position="206"/>
    </location>
</feature>
<dbReference type="EMBL" id="CP036347">
    <property type="protein sequence ID" value="QDU04439.1"/>
    <property type="molecule type" value="Genomic_DNA"/>
</dbReference>
<organism evidence="7 8">
    <name type="scientific">Gimesia chilikensis</name>
    <dbReference type="NCBI Taxonomy" id="2605989"/>
    <lineage>
        <taxon>Bacteria</taxon>
        <taxon>Pseudomonadati</taxon>
        <taxon>Planctomycetota</taxon>
        <taxon>Planctomycetia</taxon>
        <taxon>Planctomycetales</taxon>
        <taxon>Planctomycetaceae</taxon>
        <taxon>Gimesia</taxon>
    </lineage>
</organism>
<feature type="transmembrane region" description="Helical" evidence="6">
    <location>
        <begin position="84"/>
        <end position="105"/>
    </location>
</feature>
<keyword evidence="3 6" id="KW-0812">Transmembrane</keyword>
<dbReference type="RefSeq" id="WP_145042217.1">
    <property type="nucleotide sequence ID" value="NZ_CP036347.1"/>
</dbReference>
<evidence type="ECO:0000313" key="7">
    <source>
        <dbReference type="EMBL" id="QDU04439.1"/>
    </source>
</evidence>
<proteinExistence type="predicted"/>
<feature type="transmembrane region" description="Helical" evidence="6">
    <location>
        <begin position="126"/>
        <end position="150"/>
    </location>
</feature>
<feature type="transmembrane region" description="Helical" evidence="6">
    <location>
        <begin position="260"/>
        <end position="281"/>
    </location>
</feature>
<evidence type="ECO:0000256" key="5">
    <source>
        <dbReference type="ARBA" id="ARBA00023136"/>
    </source>
</evidence>
<gene>
    <name evidence="7" type="ORF">V6x_41670</name>
</gene>
<dbReference type="PANTHER" id="PTHR30250:SF11">
    <property type="entry name" value="O-ANTIGEN TRANSPORTER-RELATED"/>
    <property type="match status" value="1"/>
</dbReference>